<organism evidence="9 10">
    <name type="scientific">Polypterus senegalus</name>
    <name type="common">Senegal bichir</name>
    <dbReference type="NCBI Taxonomy" id="55291"/>
    <lineage>
        <taxon>Eukaryota</taxon>
        <taxon>Metazoa</taxon>
        <taxon>Chordata</taxon>
        <taxon>Craniata</taxon>
        <taxon>Vertebrata</taxon>
        <taxon>Euteleostomi</taxon>
        <taxon>Actinopterygii</taxon>
        <taxon>Polypteriformes</taxon>
        <taxon>Polypteridae</taxon>
        <taxon>Polypterus</taxon>
    </lineage>
</organism>
<reference evidence="9" key="1">
    <citation type="journal article" date="2021" name="Cell">
        <title>Tracing the genetic footprints of vertebrate landing in non-teleost ray-finned fishes.</title>
        <authorList>
            <person name="Bi X."/>
            <person name="Wang K."/>
            <person name="Yang L."/>
            <person name="Pan H."/>
            <person name="Jiang H."/>
            <person name="Wei Q."/>
            <person name="Fang M."/>
            <person name="Yu H."/>
            <person name="Zhu C."/>
            <person name="Cai Y."/>
            <person name="He Y."/>
            <person name="Gan X."/>
            <person name="Zeng H."/>
            <person name="Yu D."/>
            <person name="Zhu Y."/>
            <person name="Jiang H."/>
            <person name="Qiu Q."/>
            <person name="Yang H."/>
            <person name="Zhang Y.E."/>
            <person name="Wang W."/>
            <person name="Zhu M."/>
            <person name="He S."/>
            <person name="Zhang G."/>
        </authorList>
    </citation>
    <scope>NUCLEOTIDE SEQUENCE</scope>
    <source>
        <strain evidence="9">Bchr_001</strain>
    </source>
</reference>
<dbReference type="SMART" id="SM00792">
    <property type="entry name" value="Agouti"/>
    <property type="match status" value="1"/>
</dbReference>
<dbReference type="Proteomes" id="UP001166052">
    <property type="component" value="Unassembled WGS sequence"/>
</dbReference>
<keyword evidence="3 7" id="KW-0732">Signal</keyword>
<keyword evidence="5 6" id="KW-1015">Disulfide bond</keyword>
<feature type="non-terminal residue" evidence="9">
    <location>
        <position position="151"/>
    </location>
</feature>
<evidence type="ECO:0000313" key="9">
    <source>
        <dbReference type="EMBL" id="MBN3292553.1"/>
    </source>
</evidence>
<dbReference type="SUPFAM" id="SSF57055">
    <property type="entry name" value="Agouti-related protein"/>
    <property type="match status" value="1"/>
</dbReference>
<proteinExistence type="predicted"/>
<keyword evidence="10" id="KW-1185">Reference proteome</keyword>
<evidence type="ECO:0000259" key="8">
    <source>
        <dbReference type="PROSITE" id="PS51150"/>
    </source>
</evidence>
<dbReference type="InterPro" id="IPR027300">
    <property type="entry name" value="Agouti_dom"/>
</dbReference>
<evidence type="ECO:0000256" key="4">
    <source>
        <dbReference type="ARBA" id="ARBA00022854"/>
    </source>
</evidence>
<evidence type="ECO:0000256" key="1">
    <source>
        <dbReference type="ARBA" id="ARBA00004613"/>
    </source>
</evidence>
<evidence type="ECO:0000256" key="3">
    <source>
        <dbReference type="ARBA" id="ARBA00022729"/>
    </source>
</evidence>
<evidence type="ECO:0000256" key="6">
    <source>
        <dbReference type="PROSITE-ProRule" id="PRU00494"/>
    </source>
</evidence>
<feature type="chain" id="PRO_5047290021" evidence="7">
    <location>
        <begin position="23"/>
        <end position="151"/>
    </location>
</feature>
<dbReference type="PROSITE" id="PS51150">
    <property type="entry name" value="AGOUTI_2"/>
    <property type="match status" value="1"/>
</dbReference>
<comment type="subcellular location">
    <subcellularLocation>
        <location evidence="1">Secreted</location>
    </subcellularLocation>
</comment>
<feature type="signal peptide" evidence="7">
    <location>
        <begin position="1"/>
        <end position="22"/>
    </location>
</feature>
<dbReference type="Gene3D" id="4.10.760.10">
    <property type="entry name" value="Agouti domain"/>
    <property type="match status" value="1"/>
</dbReference>
<dbReference type="InterPro" id="IPR007733">
    <property type="entry name" value="Agouti"/>
</dbReference>
<comment type="caution">
    <text evidence="9">The sequence shown here is derived from an EMBL/GenBank/DDBJ whole genome shotgun (WGS) entry which is preliminary data.</text>
</comment>
<feature type="non-terminal residue" evidence="9">
    <location>
        <position position="1"/>
    </location>
</feature>
<dbReference type="Pfam" id="PF05039">
    <property type="entry name" value="Agouti"/>
    <property type="match status" value="1"/>
</dbReference>
<dbReference type="PANTHER" id="PTHR16551:SF4">
    <property type="entry name" value="AGOUTI-RELATED PROTEIN"/>
    <property type="match status" value="1"/>
</dbReference>
<dbReference type="EMBL" id="JAAWVN010017017">
    <property type="protein sequence ID" value="MBN3292553.1"/>
    <property type="molecule type" value="Genomic_DNA"/>
</dbReference>
<keyword evidence="2" id="KW-0964">Secreted</keyword>
<feature type="domain" description="Agouti" evidence="8">
    <location>
        <begin position="107"/>
        <end position="146"/>
    </location>
</feature>
<evidence type="ECO:0000313" key="10">
    <source>
        <dbReference type="Proteomes" id="UP001166052"/>
    </source>
</evidence>
<dbReference type="PANTHER" id="PTHR16551">
    <property type="entry name" value="AGOUTI RELATED"/>
    <property type="match status" value="1"/>
</dbReference>
<gene>
    <name evidence="9" type="primary">Agrp_0</name>
    <name evidence="9" type="ORF">GTO92_0018405</name>
</gene>
<accession>A0ABS2Z1N4</accession>
<evidence type="ECO:0000256" key="5">
    <source>
        <dbReference type="ARBA" id="ARBA00023157"/>
    </source>
</evidence>
<evidence type="ECO:0000256" key="2">
    <source>
        <dbReference type="ARBA" id="ARBA00022525"/>
    </source>
</evidence>
<dbReference type="InterPro" id="IPR036836">
    <property type="entry name" value="Agouti_dom_sf"/>
</dbReference>
<feature type="disulfide bond" evidence="6">
    <location>
        <begin position="125"/>
        <end position="146"/>
    </location>
</feature>
<feature type="disulfide bond" evidence="6">
    <location>
        <begin position="114"/>
        <end position="128"/>
    </location>
</feature>
<feature type="disulfide bond" evidence="6">
    <location>
        <begin position="107"/>
        <end position="122"/>
    </location>
</feature>
<dbReference type="PROSITE" id="PS60024">
    <property type="entry name" value="AGOUTI_1"/>
    <property type="match status" value="1"/>
</dbReference>
<sequence length="151" mass="17018">MLNKFLLCWWMLLGLQVTLTSAYSSSHLEDVNPPLAGVGRYVSANSVRKAKETSFSTADAFTQTDLDTASTDSTEELLFEDASSLENEVLSEDLETRRRVARSPRRCVRHWESCLGHQLPCCDPCATCYCRFFNAICYCRRIGNTCSQGRN</sequence>
<feature type="disulfide bond" evidence="6">
    <location>
        <begin position="121"/>
        <end position="139"/>
    </location>
</feature>
<protein>
    <submittedName>
        <fullName evidence="9">AGRP protein</fullName>
    </submittedName>
</protein>
<feature type="disulfide bond" evidence="6">
    <location>
        <begin position="130"/>
        <end position="137"/>
    </location>
</feature>
<evidence type="ECO:0000256" key="7">
    <source>
        <dbReference type="SAM" id="SignalP"/>
    </source>
</evidence>
<name>A0ABS2Z1N4_POLSE</name>
<keyword evidence="4" id="KW-0960">Knottin</keyword>